<accession>A0A330LYX0</accession>
<evidence type="ECO:0000313" key="1">
    <source>
        <dbReference type="EMBL" id="SQH74594.1"/>
    </source>
</evidence>
<evidence type="ECO:0000313" key="2">
    <source>
        <dbReference type="Proteomes" id="UP000250123"/>
    </source>
</evidence>
<dbReference type="AlphaFoldDB" id="A0A330LYX0"/>
<dbReference type="Proteomes" id="UP000250123">
    <property type="component" value="Chromosome SHEWBE"/>
</dbReference>
<dbReference type="EMBL" id="LS483452">
    <property type="protein sequence ID" value="SQH74594.1"/>
    <property type="molecule type" value="Genomic_DNA"/>
</dbReference>
<reference evidence="2" key="1">
    <citation type="submission" date="2018-06" db="EMBL/GenBank/DDBJ databases">
        <authorList>
            <person name="Cea G.-C."/>
            <person name="William W."/>
        </authorList>
    </citation>
    <scope>NUCLEOTIDE SEQUENCE [LARGE SCALE GENOMIC DNA]</scope>
    <source>
        <strain evidence="2">DB21MT-2</strain>
    </source>
</reference>
<organism evidence="1 2">
    <name type="scientific">Shewanella benthica</name>
    <dbReference type="NCBI Taxonomy" id="43661"/>
    <lineage>
        <taxon>Bacteria</taxon>
        <taxon>Pseudomonadati</taxon>
        <taxon>Pseudomonadota</taxon>
        <taxon>Gammaproteobacteria</taxon>
        <taxon>Alteromonadales</taxon>
        <taxon>Shewanellaceae</taxon>
        <taxon>Shewanella</taxon>
    </lineage>
</organism>
<proteinExistence type="predicted"/>
<dbReference type="KEGG" id="sbk:SHEWBE_0609"/>
<protein>
    <submittedName>
        <fullName evidence="1">Uncharacterized protein</fullName>
    </submittedName>
</protein>
<sequence length="72" mass="8332">MARYNNSEEQLERLCGSLNWFYGATCGREFCSIQSIVDFFVENISVQADKTQIANRSRTIISEYPGLFWLVD</sequence>
<name>A0A330LYX0_9GAMM</name>
<gene>
    <name evidence="1" type="ORF">SHEWBE_0609</name>
</gene>